<reference evidence="10 11" key="1">
    <citation type="submission" date="2018-06" db="EMBL/GenBank/DDBJ databases">
        <title>Genomic Encyclopedia of Archaeal and Bacterial Type Strains, Phase II (KMG-II): from individual species to whole genera.</title>
        <authorList>
            <person name="Goeker M."/>
        </authorList>
    </citation>
    <scope>NUCLEOTIDE SEQUENCE [LARGE SCALE GENOMIC DNA]</scope>
    <source>
        <strain evidence="10 11">DSM 22009</strain>
    </source>
</reference>
<evidence type="ECO:0000256" key="5">
    <source>
        <dbReference type="ARBA" id="ARBA00022692"/>
    </source>
</evidence>
<dbReference type="GO" id="GO:0016763">
    <property type="term" value="F:pentosyltransferase activity"/>
    <property type="evidence" value="ECO:0007669"/>
    <property type="project" value="TreeGrafter"/>
</dbReference>
<feature type="transmembrane region" description="Helical" evidence="8">
    <location>
        <begin position="126"/>
        <end position="159"/>
    </location>
</feature>
<feature type="domain" description="Glycosyltransferase RgtA/B/C/D-like" evidence="9">
    <location>
        <begin position="68"/>
        <end position="202"/>
    </location>
</feature>
<evidence type="ECO:0000313" key="11">
    <source>
        <dbReference type="Proteomes" id="UP000248916"/>
    </source>
</evidence>
<dbReference type="PANTHER" id="PTHR33908">
    <property type="entry name" value="MANNOSYLTRANSFERASE YKCB-RELATED"/>
    <property type="match status" value="1"/>
</dbReference>
<evidence type="ECO:0000256" key="7">
    <source>
        <dbReference type="ARBA" id="ARBA00023136"/>
    </source>
</evidence>
<evidence type="ECO:0000256" key="4">
    <source>
        <dbReference type="ARBA" id="ARBA00022679"/>
    </source>
</evidence>
<feature type="transmembrane region" description="Helical" evidence="8">
    <location>
        <begin position="219"/>
        <end position="245"/>
    </location>
</feature>
<evidence type="ECO:0000256" key="1">
    <source>
        <dbReference type="ARBA" id="ARBA00004651"/>
    </source>
</evidence>
<keyword evidence="6 8" id="KW-1133">Transmembrane helix</keyword>
<keyword evidence="7 8" id="KW-0472">Membrane</keyword>
<accession>A0A2W7P0K6</accession>
<dbReference type="GO" id="GO:0010041">
    <property type="term" value="P:response to iron(III) ion"/>
    <property type="evidence" value="ECO:0007669"/>
    <property type="project" value="TreeGrafter"/>
</dbReference>
<evidence type="ECO:0000256" key="3">
    <source>
        <dbReference type="ARBA" id="ARBA00022676"/>
    </source>
</evidence>
<feature type="transmembrane region" description="Helical" evidence="8">
    <location>
        <begin position="171"/>
        <end position="199"/>
    </location>
</feature>
<keyword evidence="5 8" id="KW-0812">Transmembrane</keyword>
<proteinExistence type="predicted"/>
<feature type="transmembrane region" description="Helical" evidence="8">
    <location>
        <begin position="348"/>
        <end position="370"/>
    </location>
</feature>
<evidence type="ECO:0000256" key="8">
    <source>
        <dbReference type="SAM" id="Phobius"/>
    </source>
</evidence>
<comment type="subcellular location">
    <subcellularLocation>
        <location evidence="1">Cell membrane</location>
        <topology evidence="1">Multi-pass membrane protein</topology>
    </subcellularLocation>
</comment>
<keyword evidence="3" id="KW-0328">Glycosyltransferase</keyword>
<keyword evidence="2" id="KW-1003">Cell membrane</keyword>
<feature type="transmembrane region" description="Helical" evidence="8">
    <location>
        <begin position="266"/>
        <end position="284"/>
    </location>
</feature>
<protein>
    <submittedName>
        <fullName evidence="10">4-amino-4-deoxy-L-arabinose transferase-like glycosyltransferase</fullName>
    </submittedName>
</protein>
<keyword evidence="4 10" id="KW-0808">Transferase</keyword>
<comment type="caution">
    <text evidence="10">The sequence shown here is derived from an EMBL/GenBank/DDBJ whole genome shotgun (WGS) entry which is preliminary data.</text>
</comment>
<dbReference type="InterPro" id="IPR050297">
    <property type="entry name" value="LipidA_mod_glycosyltrf_83"/>
</dbReference>
<keyword evidence="11" id="KW-1185">Reference proteome</keyword>
<evidence type="ECO:0000256" key="6">
    <source>
        <dbReference type="ARBA" id="ARBA00022989"/>
    </source>
</evidence>
<dbReference type="Pfam" id="PF13231">
    <property type="entry name" value="PMT_2"/>
    <property type="match status" value="1"/>
</dbReference>
<dbReference type="OrthoDB" id="9810951at2"/>
<feature type="transmembrane region" description="Helical" evidence="8">
    <location>
        <begin position="382"/>
        <end position="400"/>
    </location>
</feature>
<evidence type="ECO:0000313" key="10">
    <source>
        <dbReference type="EMBL" id="PZX16982.1"/>
    </source>
</evidence>
<dbReference type="GO" id="GO:0005886">
    <property type="term" value="C:plasma membrane"/>
    <property type="evidence" value="ECO:0007669"/>
    <property type="project" value="UniProtKB-SubCell"/>
</dbReference>
<sequence length="529" mass="56654">MQQGFGGIATARWGALPAAMAFLVVAVSGILLRPALPVDETRYLSVAWEMWFRGDLLVPTKNFALYTHKPPLLFWLIHAIWQVTGVSEIAARMAGPLAATAAILVTGRLAARLWPDDPGAAGRAGWALAGSAVFVISGQLTMFDALLALCTLLTMLAVLTAGRTGQRRWWVAAGLALGLGGLTKGPVILVHVLPAMLAMPLWAAPAHSRGWRAGLEGTGIALATGAALVALWVVPAGLAAGAGWLDAVLWRQSAGRMAESFAHARPWWFYIALLPILLFPWAYLPKLWHQARSVGWSEPGLRLALVWIVPAFVGFSLISGKQLHYLVPELPAVALVVGRLSRAVRPSAMLPALVVGAVGLLLFAGLVGMVPMGRIGTMLQPSWAVVLVATALVGVAFGVARLGGSIGAAFATLGLVLGLNVLVGGTAIGSRYDAHRIADILTDREEEGIALYDEEYQAEFTFAGRLTRPITEVSMLPVLSEWIEDHPEGLIIGRKDRDMPPWPFHQEIDFRGRPYAIWRVADYGNGAMQ</sequence>
<organism evidence="10 11">
    <name type="scientific">Palleronia aestuarii</name>
    <dbReference type="NCBI Taxonomy" id="568105"/>
    <lineage>
        <taxon>Bacteria</taxon>
        <taxon>Pseudomonadati</taxon>
        <taxon>Pseudomonadota</taxon>
        <taxon>Alphaproteobacteria</taxon>
        <taxon>Rhodobacterales</taxon>
        <taxon>Roseobacteraceae</taxon>
        <taxon>Palleronia</taxon>
    </lineage>
</organism>
<dbReference type="EMBL" id="QKZL01000005">
    <property type="protein sequence ID" value="PZX16982.1"/>
    <property type="molecule type" value="Genomic_DNA"/>
</dbReference>
<dbReference type="PANTHER" id="PTHR33908:SF3">
    <property type="entry name" value="UNDECAPRENYL PHOSPHATE-ALPHA-4-AMINO-4-DEOXY-L-ARABINOSE ARABINOSYL TRANSFERASE"/>
    <property type="match status" value="1"/>
</dbReference>
<gene>
    <name evidence="10" type="ORF">LX81_01612</name>
</gene>
<dbReference type="GO" id="GO:0009103">
    <property type="term" value="P:lipopolysaccharide biosynthetic process"/>
    <property type="evidence" value="ECO:0007669"/>
    <property type="project" value="TreeGrafter"/>
</dbReference>
<feature type="transmembrane region" description="Helical" evidence="8">
    <location>
        <begin position="12"/>
        <end position="32"/>
    </location>
</feature>
<feature type="transmembrane region" description="Helical" evidence="8">
    <location>
        <begin position="406"/>
        <end position="428"/>
    </location>
</feature>
<feature type="transmembrane region" description="Helical" evidence="8">
    <location>
        <begin position="299"/>
        <end position="318"/>
    </location>
</feature>
<dbReference type="RefSeq" id="WP_146259405.1">
    <property type="nucleotide sequence ID" value="NZ_QKZL01000005.1"/>
</dbReference>
<evidence type="ECO:0000256" key="2">
    <source>
        <dbReference type="ARBA" id="ARBA00022475"/>
    </source>
</evidence>
<dbReference type="AlphaFoldDB" id="A0A2W7P0K6"/>
<name>A0A2W7P0K6_9RHOB</name>
<dbReference type="InterPro" id="IPR038731">
    <property type="entry name" value="RgtA/B/C-like"/>
</dbReference>
<dbReference type="Proteomes" id="UP000248916">
    <property type="component" value="Unassembled WGS sequence"/>
</dbReference>
<evidence type="ECO:0000259" key="9">
    <source>
        <dbReference type="Pfam" id="PF13231"/>
    </source>
</evidence>